<evidence type="ECO:0000313" key="7">
    <source>
        <dbReference type="EMBL" id="KAK9062650.1"/>
    </source>
</evidence>
<keyword evidence="8" id="KW-1185">Reference proteome</keyword>
<sequence length="943" mass="103823">MRPPFKSNNQAFGAPNHTAKQNQFDSSSDAVFNNLWVGNLAADVTDSDLRTLFEKHGVVDTVTSYPARSYAFVNMRRPEDAKRAKESLQGVLLRGGSLKIDFAKPARPCKTLWVSGINNSTSKEDLEQEFLKFGKIEDFKFIRDKNTAYIDYARLEDASKALKTMNGKYKGGSVLRVDYLRSNSRRDQGPDFRDVKEGQYFRNMVPLDSPWLPPDAVMNFSDPLYNGAMRQQHNLPFEGHKGNEEQPSNVLVISYPPVVHVDEQMLHNAMILFGEIDNITSFPSRHYSLVEFRSIEEAILAKDGLRGRLFNDPRISILFLNNEHAPNKDISGFYHSGPAPHGMFNDLPPPGLQMDAYGHPVLLPTRPFGPPDGFDPLMPGSEFNFPSGSNPINPMGGQNWRRSSPTSGPTRASPGTWDVFDASQLHREPKRLRTDGNMPLREMKDQGLLGPDPVYDGVPQAKGVTRFPTRGMEKGRPSSDYIWRGVIAKGGTAVCHARCVPIRDWIGYDIPEVVNCSARTGLDMLAKHYNDAIGFDIVFFLPDSEEDFASYTEFVRYLGDRNRAGVAKFDDGTTLFLVPPSEFLSEVLNVSGPERLYGVVLKFPQHASASSSGGPLLTQPQFIDKQQVPSHNEYNIAPSGEKVLQMDYSGVPHDDLKSTGPSQNPMPPPPLPPAVSAPTPQTGLNLTPELIATLASLAKGKFNGQQPSGAQSGAPAGGPPLLTSVAPNERPPRAWEYEPEPSNLSGHLMQPPNNAFHGQPQIPPQLHGYQSNMVNDTHLTATGNFPPIQDYSFSMPQHEAVPPPMTNSTSQIPQSGQFSVPVQANQQYLPNIQQDMHPAFAFEQKPDVGSGLQTGTNLYGANVYQPQRMVPAGPESSGLQLPEQMQQLQSALYAASQQPSDFDADKNERYQSTLQFATNLLLQIHQKQPGTQSGQGSGSGSLH</sequence>
<feature type="region of interest" description="Disordered" evidence="5">
    <location>
        <begin position="650"/>
        <end position="679"/>
    </location>
</feature>
<dbReference type="Proteomes" id="UP001408789">
    <property type="component" value="Unassembled WGS sequence"/>
</dbReference>
<accession>A0AAP0CTD5</accession>
<protein>
    <recommendedName>
        <fullName evidence="6">RRM domain-containing protein</fullName>
    </recommendedName>
</protein>
<evidence type="ECO:0000313" key="8">
    <source>
        <dbReference type="Proteomes" id="UP001408789"/>
    </source>
</evidence>
<dbReference type="CDD" id="cd00590">
    <property type="entry name" value="RRM_SF"/>
    <property type="match status" value="3"/>
</dbReference>
<proteinExistence type="predicted"/>
<feature type="compositionally biased region" description="Pro residues" evidence="5">
    <location>
        <begin position="664"/>
        <end position="675"/>
    </location>
</feature>
<feature type="compositionally biased region" description="Polar residues" evidence="5">
    <location>
        <begin position="400"/>
        <end position="410"/>
    </location>
</feature>
<feature type="compositionally biased region" description="Low complexity" evidence="5">
    <location>
        <begin position="704"/>
        <end position="714"/>
    </location>
</feature>
<dbReference type="PROSITE" id="PS50102">
    <property type="entry name" value="RRM"/>
    <property type="match status" value="3"/>
</dbReference>
<evidence type="ECO:0000256" key="2">
    <source>
        <dbReference type="ARBA" id="ARBA00022884"/>
    </source>
</evidence>
<gene>
    <name evidence="7" type="ORF">SSX86_019838</name>
</gene>
<reference evidence="7 8" key="1">
    <citation type="submission" date="2024-04" db="EMBL/GenBank/DDBJ databases">
        <title>The reference genome of an endangered Asteraceae, Deinandra increscens subsp. villosa, native to the Central Coast of California.</title>
        <authorList>
            <person name="Guilliams M."/>
            <person name="Hasenstab-Lehman K."/>
            <person name="Meyer R."/>
            <person name="Mcevoy S."/>
        </authorList>
    </citation>
    <scope>NUCLEOTIDE SEQUENCE [LARGE SCALE GENOMIC DNA]</scope>
    <source>
        <tissue evidence="7">Leaf</tissue>
    </source>
</reference>
<dbReference type="GO" id="GO:0003723">
    <property type="term" value="F:RNA binding"/>
    <property type="evidence" value="ECO:0007669"/>
    <property type="project" value="UniProtKB-UniRule"/>
</dbReference>
<dbReference type="InterPro" id="IPR012677">
    <property type="entry name" value="Nucleotide-bd_a/b_plait_sf"/>
</dbReference>
<evidence type="ECO:0000256" key="4">
    <source>
        <dbReference type="PROSITE-ProRule" id="PRU00176"/>
    </source>
</evidence>
<keyword evidence="3" id="KW-0539">Nucleus</keyword>
<evidence type="ECO:0000256" key="3">
    <source>
        <dbReference type="ARBA" id="ARBA00023242"/>
    </source>
</evidence>
<feature type="compositionally biased region" description="Polar residues" evidence="5">
    <location>
        <begin position="1"/>
        <end position="11"/>
    </location>
</feature>
<feature type="domain" description="RRM" evidence="6">
    <location>
        <begin position="110"/>
        <end position="182"/>
    </location>
</feature>
<comment type="subcellular location">
    <subcellularLocation>
        <location evidence="1">Nucleus</location>
    </subcellularLocation>
</comment>
<feature type="domain" description="RRM" evidence="6">
    <location>
        <begin position="33"/>
        <end position="105"/>
    </location>
</feature>
<dbReference type="PANTHER" id="PTHR23189">
    <property type="entry name" value="RNA RECOGNITION MOTIF-CONTAINING"/>
    <property type="match status" value="1"/>
</dbReference>
<dbReference type="EMBL" id="JBCNJP010000019">
    <property type="protein sequence ID" value="KAK9062650.1"/>
    <property type="molecule type" value="Genomic_DNA"/>
</dbReference>
<feature type="domain" description="RRM" evidence="6">
    <location>
        <begin position="248"/>
        <end position="322"/>
    </location>
</feature>
<organism evidence="7 8">
    <name type="scientific">Deinandra increscens subsp. villosa</name>
    <dbReference type="NCBI Taxonomy" id="3103831"/>
    <lineage>
        <taxon>Eukaryota</taxon>
        <taxon>Viridiplantae</taxon>
        <taxon>Streptophyta</taxon>
        <taxon>Embryophyta</taxon>
        <taxon>Tracheophyta</taxon>
        <taxon>Spermatophyta</taxon>
        <taxon>Magnoliopsida</taxon>
        <taxon>eudicotyledons</taxon>
        <taxon>Gunneridae</taxon>
        <taxon>Pentapetalae</taxon>
        <taxon>asterids</taxon>
        <taxon>campanulids</taxon>
        <taxon>Asterales</taxon>
        <taxon>Asteraceae</taxon>
        <taxon>Asteroideae</taxon>
        <taxon>Heliantheae alliance</taxon>
        <taxon>Madieae</taxon>
        <taxon>Madiinae</taxon>
        <taxon>Deinandra</taxon>
    </lineage>
</organism>
<dbReference type="Pfam" id="PF07744">
    <property type="entry name" value="SPOC"/>
    <property type="match status" value="1"/>
</dbReference>
<dbReference type="InterPro" id="IPR000504">
    <property type="entry name" value="RRM_dom"/>
</dbReference>
<evidence type="ECO:0000256" key="1">
    <source>
        <dbReference type="ARBA" id="ARBA00004123"/>
    </source>
</evidence>
<evidence type="ECO:0000256" key="5">
    <source>
        <dbReference type="SAM" id="MobiDB-lite"/>
    </source>
</evidence>
<keyword evidence="2 4" id="KW-0694">RNA-binding</keyword>
<dbReference type="GO" id="GO:0005634">
    <property type="term" value="C:nucleus"/>
    <property type="evidence" value="ECO:0007669"/>
    <property type="project" value="UniProtKB-SubCell"/>
</dbReference>
<dbReference type="CDD" id="cd21546">
    <property type="entry name" value="SPOC_FPA-like"/>
    <property type="match status" value="1"/>
</dbReference>
<feature type="compositionally biased region" description="Basic and acidic residues" evidence="5">
    <location>
        <begin position="424"/>
        <end position="434"/>
    </location>
</feature>
<evidence type="ECO:0000259" key="6">
    <source>
        <dbReference type="PROSITE" id="PS50102"/>
    </source>
</evidence>
<feature type="region of interest" description="Disordered" evidence="5">
    <location>
        <begin position="1"/>
        <end position="24"/>
    </location>
</feature>
<dbReference type="Gene3D" id="3.30.70.330">
    <property type="match status" value="3"/>
</dbReference>
<dbReference type="AlphaFoldDB" id="A0AAP0CTD5"/>
<feature type="region of interest" description="Disordered" evidence="5">
    <location>
        <begin position="396"/>
        <end position="438"/>
    </location>
</feature>
<dbReference type="SMART" id="SM00360">
    <property type="entry name" value="RRM"/>
    <property type="match status" value="3"/>
</dbReference>
<name>A0AAP0CTD5_9ASTR</name>
<dbReference type="Pfam" id="PF00076">
    <property type="entry name" value="RRM_1"/>
    <property type="match status" value="2"/>
</dbReference>
<feature type="region of interest" description="Disordered" evidence="5">
    <location>
        <begin position="702"/>
        <end position="727"/>
    </location>
</feature>
<dbReference type="InterPro" id="IPR012921">
    <property type="entry name" value="SPOC_C"/>
</dbReference>
<dbReference type="InterPro" id="IPR035979">
    <property type="entry name" value="RBD_domain_sf"/>
</dbReference>
<comment type="caution">
    <text evidence="7">The sequence shown here is derived from an EMBL/GenBank/DDBJ whole genome shotgun (WGS) entry which is preliminary data.</text>
</comment>
<dbReference type="SUPFAM" id="SSF54928">
    <property type="entry name" value="RNA-binding domain, RBD"/>
    <property type="match status" value="2"/>
</dbReference>